<organism evidence="3 4">
    <name type="scientific">Halanaerobium saccharolyticum</name>
    <dbReference type="NCBI Taxonomy" id="43595"/>
    <lineage>
        <taxon>Bacteria</taxon>
        <taxon>Bacillati</taxon>
        <taxon>Bacillota</taxon>
        <taxon>Clostridia</taxon>
        <taxon>Halanaerobiales</taxon>
        <taxon>Halanaerobiaceae</taxon>
        <taxon>Halanaerobium</taxon>
    </lineage>
</organism>
<proteinExistence type="predicted"/>
<feature type="domain" description="Integrase catalytic" evidence="2">
    <location>
        <begin position="263"/>
        <end position="435"/>
    </location>
</feature>
<dbReference type="Proteomes" id="UP000295064">
    <property type="component" value="Unassembled WGS sequence"/>
</dbReference>
<dbReference type="InterPro" id="IPR012337">
    <property type="entry name" value="RNaseH-like_sf"/>
</dbReference>
<dbReference type="InterPro" id="IPR036397">
    <property type="entry name" value="RNaseH_sf"/>
</dbReference>
<evidence type="ECO:0000259" key="2">
    <source>
        <dbReference type="PROSITE" id="PS50994"/>
    </source>
</evidence>
<dbReference type="InterPro" id="IPR024934">
    <property type="entry name" value="Rubredoxin-like_dom"/>
</dbReference>
<dbReference type="EMBL" id="SNWX01000071">
    <property type="protein sequence ID" value="TDO68889.1"/>
    <property type="molecule type" value="Genomic_DNA"/>
</dbReference>
<dbReference type="PROSITE" id="PS50903">
    <property type="entry name" value="RUBREDOXIN_LIKE"/>
    <property type="match status" value="1"/>
</dbReference>
<dbReference type="Pfam" id="PF13610">
    <property type="entry name" value="DDE_Tnp_IS240"/>
    <property type="match status" value="1"/>
</dbReference>
<protein>
    <submittedName>
        <fullName evidence="3">Transposase-like protein</fullName>
    </submittedName>
</protein>
<dbReference type="PANTHER" id="PTHR35528:SF3">
    <property type="entry name" value="BLL1675 PROTEIN"/>
    <property type="match status" value="1"/>
</dbReference>
<dbReference type="InterPro" id="IPR032874">
    <property type="entry name" value="DDE_dom"/>
</dbReference>
<dbReference type="OrthoDB" id="1376408at2"/>
<evidence type="ECO:0000313" key="4">
    <source>
        <dbReference type="Proteomes" id="UP000295064"/>
    </source>
</evidence>
<reference evidence="3 4" key="1">
    <citation type="submission" date="2019-03" db="EMBL/GenBank/DDBJ databases">
        <title>Subsurface microbial communities from deep shales in Ohio and West Virginia, USA.</title>
        <authorList>
            <person name="Wrighton K."/>
        </authorList>
    </citation>
    <scope>NUCLEOTIDE SEQUENCE [LARGE SCALE GENOMIC DNA]</scope>
    <source>
        <strain evidence="3 4">MA284_T2</strain>
    </source>
</reference>
<dbReference type="GO" id="GO:0005506">
    <property type="term" value="F:iron ion binding"/>
    <property type="evidence" value="ECO:0007669"/>
    <property type="project" value="InterPro"/>
</dbReference>
<sequence>MISRNFPNFLLKPLMNFVLLVYLFFSRLFHVDFEPKEKLDDGYTKFNSFDDPLPDIEYNNPDYQEILAEAKENGEPIKSVNRRKPLTVDVDGCSKCGAPKEYLYSFGHDKDGYQKFQCKVCDHQWAPEKPEQRPKNHPTYRCPFCGYALSKEKERKNFTKYKCRNDDCSKWKNEHKRYRYRAYDFDVDDLEVSRPDSEPVNLDHSQYGNFIISKAMDFYVGLGLSLRQTKRALKLAYNVSPSAQTIQNWTVSLACRLGPKISDLDLPLSGIVAVDETYIKIKGCWHYLFTAIDGKNGCIIAQHLSRHRDTKAAITILKKIIEQYQNQEFILVSDMAPIYRAAVHALKIFLKADIDHRQVKGLFSDDDNSDEDYRPYKNIIERFFGTYKAHYKRHKSFSSLDGALAHATLYQLYFNYIKPHSSFDNKPPLIVEDSRGQPIESWAQLIRWINKTDK</sequence>
<dbReference type="SUPFAM" id="SSF53098">
    <property type="entry name" value="Ribonuclease H-like"/>
    <property type="match status" value="1"/>
</dbReference>
<evidence type="ECO:0000259" key="1">
    <source>
        <dbReference type="PROSITE" id="PS50903"/>
    </source>
</evidence>
<dbReference type="AlphaFoldDB" id="A0A4R6L915"/>
<dbReference type="InterPro" id="IPR024064">
    <property type="entry name" value="FdhE-like_sf"/>
</dbReference>
<dbReference type="InterPro" id="IPR001584">
    <property type="entry name" value="Integrase_cat-core"/>
</dbReference>
<dbReference type="Gene3D" id="3.30.420.10">
    <property type="entry name" value="Ribonuclease H-like superfamily/Ribonuclease H"/>
    <property type="match status" value="1"/>
</dbReference>
<dbReference type="PROSITE" id="PS50994">
    <property type="entry name" value="INTEGRASE"/>
    <property type="match status" value="1"/>
</dbReference>
<accession>A0A4R6L915</accession>
<comment type="caution">
    <text evidence="3">The sequence shown here is derived from an EMBL/GenBank/DDBJ whole genome shotgun (WGS) entry which is preliminary data.</text>
</comment>
<dbReference type="PANTHER" id="PTHR35528">
    <property type="entry name" value="BLL1675 PROTEIN"/>
    <property type="match status" value="1"/>
</dbReference>
<feature type="domain" description="Rubredoxin-like" evidence="1">
    <location>
        <begin position="113"/>
        <end position="161"/>
    </location>
</feature>
<dbReference type="GO" id="GO:0015074">
    <property type="term" value="P:DNA integration"/>
    <property type="evidence" value="ECO:0007669"/>
    <property type="project" value="InterPro"/>
</dbReference>
<name>A0A4R6L915_9FIRM</name>
<dbReference type="GO" id="GO:0003676">
    <property type="term" value="F:nucleic acid binding"/>
    <property type="evidence" value="ECO:0007669"/>
    <property type="project" value="InterPro"/>
</dbReference>
<gene>
    <name evidence="3" type="ORF">DFR79_1711</name>
</gene>
<dbReference type="InterPro" id="IPR052183">
    <property type="entry name" value="IS_Transposase"/>
</dbReference>
<dbReference type="SUPFAM" id="SSF144020">
    <property type="entry name" value="FdhE-like"/>
    <property type="match status" value="1"/>
</dbReference>
<dbReference type="RefSeq" id="WP_133516453.1">
    <property type="nucleotide sequence ID" value="NZ_SNWX01000071.1"/>
</dbReference>
<evidence type="ECO:0000313" key="3">
    <source>
        <dbReference type="EMBL" id="TDO68889.1"/>
    </source>
</evidence>